<feature type="region of interest" description="Disordered" evidence="1">
    <location>
        <begin position="1"/>
        <end position="21"/>
    </location>
</feature>
<proteinExistence type="predicted"/>
<evidence type="ECO:0000313" key="2">
    <source>
        <dbReference type="EMBL" id="GBP66701.1"/>
    </source>
</evidence>
<dbReference type="AlphaFoldDB" id="A0A4C1XS40"/>
<protein>
    <submittedName>
        <fullName evidence="2">Uncharacterized protein</fullName>
    </submittedName>
</protein>
<dbReference type="EMBL" id="BGZK01000964">
    <property type="protein sequence ID" value="GBP66701.1"/>
    <property type="molecule type" value="Genomic_DNA"/>
</dbReference>
<organism evidence="2 3">
    <name type="scientific">Eumeta variegata</name>
    <name type="common">Bagworm moth</name>
    <name type="synonym">Eumeta japonica</name>
    <dbReference type="NCBI Taxonomy" id="151549"/>
    <lineage>
        <taxon>Eukaryota</taxon>
        <taxon>Metazoa</taxon>
        <taxon>Ecdysozoa</taxon>
        <taxon>Arthropoda</taxon>
        <taxon>Hexapoda</taxon>
        <taxon>Insecta</taxon>
        <taxon>Pterygota</taxon>
        <taxon>Neoptera</taxon>
        <taxon>Endopterygota</taxon>
        <taxon>Lepidoptera</taxon>
        <taxon>Glossata</taxon>
        <taxon>Ditrysia</taxon>
        <taxon>Tineoidea</taxon>
        <taxon>Psychidae</taxon>
        <taxon>Oiketicinae</taxon>
        <taxon>Eumeta</taxon>
    </lineage>
</organism>
<comment type="caution">
    <text evidence="2">The sequence shown here is derived from an EMBL/GenBank/DDBJ whole genome shotgun (WGS) entry which is preliminary data.</text>
</comment>
<reference evidence="2 3" key="1">
    <citation type="journal article" date="2019" name="Commun. Biol.">
        <title>The bagworm genome reveals a unique fibroin gene that provides high tensile strength.</title>
        <authorList>
            <person name="Kono N."/>
            <person name="Nakamura H."/>
            <person name="Ohtoshi R."/>
            <person name="Tomita M."/>
            <person name="Numata K."/>
            <person name="Arakawa K."/>
        </authorList>
    </citation>
    <scope>NUCLEOTIDE SEQUENCE [LARGE SCALE GENOMIC DNA]</scope>
</reference>
<name>A0A4C1XS40_EUMVA</name>
<feature type="region of interest" description="Disordered" evidence="1">
    <location>
        <begin position="74"/>
        <end position="95"/>
    </location>
</feature>
<keyword evidence="3" id="KW-1185">Reference proteome</keyword>
<gene>
    <name evidence="2" type="ORF">EVAR_79057_1</name>
</gene>
<accession>A0A4C1XS40</accession>
<dbReference type="Proteomes" id="UP000299102">
    <property type="component" value="Unassembled WGS sequence"/>
</dbReference>
<evidence type="ECO:0000313" key="3">
    <source>
        <dbReference type="Proteomes" id="UP000299102"/>
    </source>
</evidence>
<sequence>MKKVRIREADQSTLRAPDKSPCKACRRRVGKQAVFIEAMRLNVDVRSPNTKLHAIYLMRHEHSREFPAIKEKDAACHENGDTRPELKSFRDSNEP</sequence>
<evidence type="ECO:0000256" key="1">
    <source>
        <dbReference type="SAM" id="MobiDB-lite"/>
    </source>
</evidence>